<dbReference type="EMBL" id="BRXW01000419">
    <property type="protein sequence ID" value="GMH52682.1"/>
    <property type="molecule type" value="Genomic_DNA"/>
</dbReference>
<organism evidence="1 2">
    <name type="scientific">Triparma laevis f. longispina</name>
    <dbReference type="NCBI Taxonomy" id="1714387"/>
    <lineage>
        <taxon>Eukaryota</taxon>
        <taxon>Sar</taxon>
        <taxon>Stramenopiles</taxon>
        <taxon>Ochrophyta</taxon>
        <taxon>Bolidophyceae</taxon>
        <taxon>Parmales</taxon>
        <taxon>Triparmaceae</taxon>
        <taxon>Triparma</taxon>
    </lineage>
</organism>
<accession>A0A9W7DS23</accession>
<dbReference type="Gene3D" id="3.80.10.10">
    <property type="entry name" value="Ribonuclease Inhibitor"/>
    <property type="match status" value="1"/>
</dbReference>
<dbReference type="AlphaFoldDB" id="A0A9W7DS23"/>
<name>A0A9W7DS23_9STRA</name>
<gene>
    <name evidence="1" type="ORF">TrLO_g10387</name>
</gene>
<dbReference type="InterPro" id="IPR032675">
    <property type="entry name" value="LRR_dom_sf"/>
</dbReference>
<evidence type="ECO:0000313" key="1">
    <source>
        <dbReference type="EMBL" id="GMH52682.1"/>
    </source>
</evidence>
<evidence type="ECO:0000313" key="2">
    <source>
        <dbReference type="Proteomes" id="UP001165122"/>
    </source>
</evidence>
<dbReference type="Pfam" id="PF13306">
    <property type="entry name" value="LRR_5"/>
    <property type="match status" value="1"/>
</dbReference>
<dbReference type="PANTHER" id="PTHR45661:SF3">
    <property type="entry name" value="IG-LIKE DOMAIN-CONTAINING PROTEIN"/>
    <property type="match status" value="1"/>
</dbReference>
<dbReference type="InterPro" id="IPR026906">
    <property type="entry name" value="LRR_5"/>
</dbReference>
<dbReference type="Proteomes" id="UP001165122">
    <property type="component" value="Unassembled WGS sequence"/>
</dbReference>
<dbReference type="PANTHER" id="PTHR45661">
    <property type="entry name" value="SURFACE ANTIGEN"/>
    <property type="match status" value="1"/>
</dbReference>
<comment type="caution">
    <text evidence="1">The sequence shown here is derived from an EMBL/GenBank/DDBJ whole genome shotgun (WGS) entry which is preliminary data.</text>
</comment>
<proteinExistence type="predicted"/>
<dbReference type="InterPro" id="IPR053139">
    <property type="entry name" value="Surface_bspA-like"/>
</dbReference>
<dbReference type="SUPFAM" id="SSF52058">
    <property type="entry name" value="L domain-like"/>
    <property type="match status" value="1"/>
</dbReference>
<sequence>MLLAEFVQDVCTLKVLRLATKEWNRLVEEEIIIHNGKNRCLRKEEEVNDLGARREPVKRVVFYPNITKVGEFACHFAINLVVVDIPEGVTSISDHTFCWCKSLTRVSFPTTLTSIGESAFYHCDSLDNVDLLHTNLQELGEYALGFCINLTSMTVPDSSPDSLQTGEAVFWFCSKLVPSIDICKKTNDATKEVITHLRIHYCTKVWEAEPDEVWAKKMESMACGIIKASKK</sequence>
<keyword evidence="2" id="KW-1185">Reference proteome</keyword>
<protein>
    <submittedName>
        <fullName evidence="1">Uncharacterized protein</fullName>
    </submittedName>
</protein>
<reference evidence="2" key="1">
    <citation type="journal article" date="2023" name="Commun. Biol.">
        <title>Genome analysis of Parmales, the sister group of diatoms, reveals the evolutionary specialization of diatoms from phago-mixotrophs to photoautotrophs.</title>
        <authorList>
            <person name="Ban H."/>
            <person name="Sato S."/>
            <person name="Yoshikawa S."/>
            <person name="Yamada K."/>
            <person name="Nakamura Y."/>
            <person name="Ichinomiya M."/>
            <person name="Sato N."/>
            <person name="Blanc-Mathieu R."/>
            <person name="Endo H."/>
            <person name="Kuwata A."/>
            <person name="Ogata H."/>
        </authorList>
    </citation>
    <scope>NUCLEOTIDE SEQUENCE [LARGE SCALE GENOMIC DNA]</scope>
    <source>
        <strain evidence="2">NIES 3700</strain>
    </source>
</reference>